<organism evidence="2 3">
    <name type="scientific">Microterricola gilva</name>
    <dbReference type="NCBI Taxonomy" id="393267"/>
    <lineage>
        <taxon>Bacteria</taxon>
        <taxon>Bacillati</taxon>
        <taxon>Actinomycetota</taxon>
        <taxon>Actinomycetes</taxon>
        <taxon>Micrococcales</taxon>
        <taxon>Microbacteriaceae</taxon>
        <taxon>Microterricola</taxon>
    </lineage>
</organism>
<dbReference type="AlphaFoldDB" id="A0A4V2GAY2"/>
<accession>A0A4V2GAY2</accession>
<dbReference type="InterPro" id="IPR016181">
    <property type="entry name" value="Acyl_CoA_acyltransferase"/>
</dbReference>
<evidence type="ECO:0000313" key="2">
    <source>
        <dbReference type="EMBL" id="RZU66036.1"/>
    </source>
</evidence>
<dbReference type="Gene3D" id="3.40.630.30">
    <property type="match status" value="1"/>
</dbReference>
<dbReference type="PROSITE" id="PS51729">
    <property type="entry name" value="GNAT_YJDJ"/>
    <property type="match status" value="1"/>
</dbReference>
<name>A0A4V2GAY2_9MICO</name>
<dbReference type="SUPFAM" id="SSF55729">
    <property type="entry name" value="Acyl-CoA N-acyltransferases (Nat)"/>
    <property type="match status" value="1"/>
</dbReference>
<feature type="domain" description="N-acetyltransferase" evidence="1">
    <location>
        <begin position="27"/>
        <end position="114"/>
    </location>
</feature>
<dbReference type="Pfam" id="PF14542">
    <property type="entry name" value="Acetyltransf_CG"/>
    <property type="match status" value="1"/>
</dbReference>
<dbReference type="RefSeq" id="WP_130506290.1">
    <property type="nucleotide sequence ID" value="NZ_SHLC01000001.1"/>
</dbReference>
<dbReference type="PANTHER" id="PTHR31435:SF10">
    <property type="entry name" value="BSR4717 PROTEIN"/>
    <property type="match status" value="1"/>
</dbReference>
<sequence>MGDDRLSNASEDGVADETVDAAALQFRRNDEAHRYEAVLGSEIAGYAEFVLRPPARIVFTHTVTEPAFTGHGIATRLVEWALSDARDRQLRIVPRCPFIASYLETHYQFDDALEGRSPAS</sequence>
<comment type="caution">
    <text evidence="2">The sequence shown here is derived from an EMBL/GenBank/DDBJ whole genome shotgun (WGS) entry which is preliminary data.</text>
</comment>
<evidence type="ECO:0000259" key="1">
    <source>
        <dbReference type="PROSITE" id="PS51729"/>
    </source>
</evidence>
<dbReference type="InterPro" id="IPR031165">
    <property type="entry name" value="GNAT_YJDJ"/>
</dbReference>
<dbReference type="InterPro" id="IPR045057">
    <property type="entry name" value="Gcn5-rel_NAT"/>
</dbReference>
<proteinExistence type="predicted"/>
<evidence type="ECO:0000313" key="3">
    <source>
        <dbReference type="Proteomes" id="UP000291483"/>
    </source>
</evidence>
<dbReference type="CDD" id="cd04301">
    <property type="entry name" value="NAT_SF"/>
    <property type="match status" value="1"/>
</dbReference>
<gene>
    <name evidence="2" type="ORF">EV379_2382</name>
</gene>
<protein>
    <recommendedName>
        <fullName evidence="1">N-acetyltransferase domain-containing protein</fullName>
    </recommendedName>
</protein>
<keyword evidence="3" id="KW-1185">Reference proteome</keyword>
<dbReference type="Proteomes" id="UP000291483">
    <property type="component" value="Unassembled WGS sequence"/>
</dbReference>
<dbReference type="PANTHER" id="PTHR31435">
    <property type="entry name" value="PROTEIN NATD1"/>
    <property type="match status" value="1"/>
</dbReference>
<dbReference type="OrthoDB" id="5405911at2"/>
<reference evidence="2 3" key="1">
    <citation type="submission" date="2019-02" db="EMBL/GenBank/DDBJ databases">
        <title>Sequencing the genomes of 1000 actinobacteria strains.</title>
        <authorList>
            <person name="Klenk H.-P."/>
        </authorList>
    </citation>
    <scope>NUCLEOTIDE SEQUENCE [LARGE SCALE GENOMIC DNA]</scope>
    <source>
        <strain evidence="2 3">DSM 18319</strain>
    </source>
</reference>
<dbReference type="EMBL" id="SHLC01000001">
    <property type="protein sequence ID" value="RZU66036.1"/>
    <property type="molecule type" value="Genomic_DNA"/>
</dbReference>